<gene>
    <name evidence="1" type="ORF">EYF80_002157</name>
</gene>
<dbReference type="Proteomes" id="UP000314294">
    <property type="component" value="Unassembled WGS sequence"/>
</dbReference>
<organism evidence="1 2">
    <name type="scientific">Liparis tanakae</name>
    <name type="common">Tanaka's snailfish</name>
    <dbReference type="NCBI Taxonomy" id="230148"/>
    <lineage>
        <taxon>Eukaryota</taxon>
        <taxon>Metazoa</taxon>
        <taxon>Chordata</taxon>
        <taxon>Craniata</taxon>
        <taxon>Vertebrata</taxon>
        <taxon>Euteleostomi</taxon>
        <taxon>Actinopterygii</taxon>
        <taxon>Neopterygii</taxon>
        <taxon>Teleostei</taxon>
        <taxon>Neoteleostei</taxon>
        <taxon>Acanthomorphata</taxon>
        <taxon>Eupercaria</taxon>
        <taxon>Perciformes</taxon>
        <taxon>Cottioidei</taxon>
        <taxon>Cottales</taxon>
        <taxon>Liparidae</taxon>
        <taxon>Liparis</taxon>
    </lineage>
</organism>
<name>A0A4Z2JBD6_9TELE</name>
<accession>A0A4Z2JBD6</accession>
<dbReference type="AlphaFoldDB" id="A0A4Z2JBD6"/>
<evidence type="ECO:0000313" key="1">
    <source>
        <dbReference type="EMBL" id="TNN87440.1"/>
    </source>
</evidence>
<proteinExistence type="predicted"/>
<comment type="caution">
    <text evidence="1">The sequence shown here is derived from an EMBL/GenBank/DDBJ whole genome shotgun (WGS) entry which is preliminary data.</text>
</comment>
<sequence length="64" mass="7419">MSDVVVEHTVFSFLQQSDKLRCEQMKALQLPLVFGVVVERGDVSVWTKWATFGIHSPKREEEIR</sequence>
<reference evidence="1 2" key="1">
    <citation type="submission" date="2019-03" db="EMBL/GenBank/DDBJ databases">
        <title>First draft genome of Liparis tanakae, snailfish: a comprehensive survey of snailfish specific genes.</title>
        <authorList>
            <person name="Kim W."/>
            <person name="Song I."/>
            <person name="Jeong J.-H."/>
            <person name="Kim D."/>
            <person name="Kim S."/>
            <person name="Ryu S."/>
            <person name="Song J.Y."/>
            <person name="Lee S.K."/>
        </authorList>
    </citation>
    <scope>NUCLEOTIDE SEQUENCE [LARGE SCALE GENOMIC DNA]</scope>
    <source>
        <tissue evidence="1">Muscle</tissue>
    </source>
</reference>
<keyword evidence="2" id="KW-1185">Reference proteome</keyword>
<evidence type="ECO:0000313" key="2">
    <source>
        <dbReference type="Proteomes" id="UP000314294"/>
    </source>
</evidence>
<protein>
    <submittedName>
        <fullName evidence="1">Uncharacterized protein</fullName>
    </submittedName>
</protein>
<dbReference type="EMBL" id="SRLO01000010">
    <property type="protein sequence ID" value="TNN87440.1"/>
    <property type="molecule type" value="Genomic_DNA"/>
</dbReference>